<organism evidence="7 8">
    <name type="scientific">Denticeps clupeoides</name>
    <name type="common">denticle herring</name>
    <dbReference type="NCBI Taxonomy" id="299321"/>
    <lineage>
        <taxon>Eukaryota</taxon>
        <taxon>Metazoa</taxon>
        <taxon>Chordata</taxon>
        <taxon>Craniata</taxon>
        <taxon>Vertebrata</taxon>
        <taxon>Euteleostomi</taxon>
        <taxon>Actinopterygii</taxon>
        <taxon>Neopterygii</taxon>
        <taxon>Teleostei</taxon>
        <taxon>Clupei</taxon>
        <taxon>Clupeiformes</taxon>
        <taxon>Denticipitoidei</taxon>
        <taxon>Denticipitidae</taxon>
        <taxon>Denticeps</taxon>
    </lineage>
</organism>
<dbReference type="GeneTree" id="ENSGT00940000166999"/>
<keyword evidence="8" id="KW-1185">Reference proteome</keyword>
<dbReference type="Proteomes" id="UP000694580">
    <property type="component" value="Chromosome 11"/>
</dbReference>
<reference evidence="7" key="3">
    <citation type="submission" date="2025-09" db="UniProtKB">
        <authorList>
            <consortium name="Ensembl"/>
        </authorList>
    </citation>
    <scope>IDENTIFICATION</scope>
</reference>
<evidence type="ECO:0000256" key="2">
    <source>
        <dbReference type="ARBA" id="ARBA00022771"/>
    </source>
</evidence>
<keyword evidence="2" id="KW-0863">Zinc-finger</keyword>
<dbReference type="InterPro" id="IPR001841">
    <property type="entry name" value="Znf_RING"/>
</dbReference>
<keyword evidence="5" id="KW-0812">Transmembrane</keyword>
<keyword evidence="5" id="KW-0472">Membrane</keyword>
<dbReference type="InterPro" id="IPR027370">
    <property type="entry name" value="Znf-RING_euk"/>
</dbReference>
<dbReference type="InterPro" id="IPR017907">
    <property type="entry name" value="Znf_RING_CS"/>
</dbReference>
<accession>A0AAY4BTH2</accession>
<gene>
    <name evidence="7" type="primary">RNF183</name>
</gene>
<evidence type="ECO:0000313" key="8">
    <source>
        <dbReference type="Proteomes" id="UP000694580"/>
    </source>
</evidence>
<reference evidence="7" key="2">
    <citation type="submission" date="2025-08" db="UniProtKB">
        <authorList>
            <consortium name="Ensembl"/>
        </authorList>
    </citation>
    <scope>IDENTIFICATION</scope>
</reference>
<reference evidence="7 8" key="1">
    <citation type="submission" date="2020-06" db="EMBL/GenBank/DDBJ databases">
        <authorList>
            <consortium name="Wellcome Sanger Institute Data Sharing"/>
        </authorList>
    </citation>
    <scope>NUCLEOTIDE SEQUENCE [LARGE SCALE GENOMIC DNA]</scope>
</reference>
<keyword evidence="3" id="KW-0862">Zinc</keyword>
<dbReference type="PROSITE" id="PS00518">
    <property type="entry name" value="ZF_RING_1"/>
    <property type="match status" value="1"/>
</dbReference>
<keyword evidence="1" id="KW-0479">Metal-binding</keyword>
<evidence type="ECO:0000256" key="4">
    <source>
        <dbReference type="SAM" id="MobiDB-lite"/>
    </source>
</evidence>
<evidence type="ECO:0000256" key="5">
    <source>
        <dbReference type="SAM" id="Phobius"/>
    </source>
</evidence>
<protein>
    <recommendedName>
        <fullName evidence="6">RING-type domain-containing protein</fullName>
    </recommendedName>
</protein>
<dbReference type="InterPro" id="IPR051435">
    <property type="entry name" value="RING_finger_E3_ubiq-ligases"/>
</dbReference>
<name>A0AAY4BTH2_9TELE</name>
<dbReference type="Ensembl" id="ENSDCDT00010029897.1">
    <property type="protein sequence ID" value="ENSDCDP00010024184.1"/>
    <property type="gene ID" value="ENSDCDG00010015332.1"/>
</dbReference>
<evidence type="ECO:0000256" key="3">
    <source>
        <dbReference type="ARBA" id="ARBA00022833"/>
    </source>
</evidence>
<dbReference type="SUPFAM" id="SSF57850">
    <property type="entry name" value="RING/U-box"/>
    <property type="match status" value="1"/>
</dbReference>
<dbReference type="GO" id="GO:0016567">
    <property type="term" value="P:protein ubiquitination"/>
    <property type="evidence" value="ECO:0007669"/>
    <property type="project" value="TreeGrafter"/>
</dbReference>
<dbReference type="SMART" id="SM00184">
    <property type="entry name" value="RING"/>
    <property type="match status" value="1"/>
</dbReference>
<evidence type="ECO:0000256" key="1">
    <source>
        <dbReference type="ARBA" id="ARBA00022723"/>
    </source>
</evidence>
<keyword evidence="5" id="KW-1133">Transmembrane helix</keyword>
<dbReference type="GO" id="GO:0008270">
    <property type="term" value="F:zinc ion binding"/>
    <property type="evidence" value="ECO:0007669"/>
    <property type="project" value="UniProtKB-KW"/>
</dbReference>
<evidence type="ECO:0000313" key="7">
    <source>
        <dbReference type="Ensembl" id="ENSDCDP00010024184.1"/>
    </source>
</evidence>
<dbReference type="AlphaFoldDB" id="A0AAY4BTH2"/>
<feature type="domain" description="RING-type" evidence="6">
    <location>
        <begin position="13"/>
        <end position="59"/>
    </location>
</feature>
<proteinExistence type="predicted"/>
<dbReference type="PANTHER" id="PTHR22791:SF30">
    <property type="entry name" value="RING FINGER PROTEIN 223-LIKE"/>
    <property type="match status" value="1"/>
</dbReference>
<evidence type="ECO:0000259" key="6">
    <source>
        <dbReference type="SMART" id="SM00184"/>
    </source>
</evidence>
<dbReference type="Pfam" id="PF13445">
    <property type="entry name" value="zf-RING_UBOX"/>
    <property type="match status" value="1"/>
</dbReference>
<feature type="transmembrane region" description="Helical" evidence="5">
    <location>
        <begin position="151"/>
        <end position="172"/>
    </location>
</feature>
<dbReference type="GO" id="GO:0061630">
    <property type="term" value="F:ubiquitin protein ligase activity"/>
    <property type="evidence" value="ECO:0007669"/>
    <property type="project" value="TreeGrafter"/>
</dbReference>
<dbReference type="Gene3D" id="3.30.40.10">
    <property type="entry name" value="Zinc/RING finger domain, C3HC4 (zinc finger)"/>
    <property type="match status" value="1"/>
</dbReference>
<sequence length="174" mass="19525">MSEQHEDIPDLECAICFSTFDNVFRTPKMLGCKHTFCLECLARMNVKSSQPNSIQCPLCRSFTPLPNLGLPKLTTDPAVLSCLPDAMQKVYSIRFSRTKGRLLVKNPKDGSPTVSQSIDVGVPQRRDTNPSQRQGFFAALRRLFKEPVCRALLSCTLVVFMTLFTVVIIVMIPR</sequence>
<dbReference type="PANTHER" id="PTHR22791">
    <property type="entry name" value="RING-TYPE DOMAIN-CONTAINING PROTEIN"/>
    <property type="match status" value="1"/>
</dbReference>
<feature type="region of interest" description="Disordered" evidence="4">
    <location>
        <begin position="107"/>
        <end position="130"/>
    </location>
</feature>
<dbReference type="InterPro" id="IPR013083">
    <property type="entry name" value="Znf_RING/FYVE/PHD"/>
</dbReference>